<feature type="domain" description="PepSY" evidence="2">
    <location>
        <begin position="113"/>
        <end position="172"/>
    </location>
</feature>
<dbReference type="Proteomes" id="UP000288675">
    <property type="component" value="Chromosome"/>
</dbReference>
<sequence length="302" mass="32479">MNHVTKVLSGAALGTIISLSSLTSAHAAVVQQSDTHSKIEVKAEQVSVSKATAQKTALKKCKGTVTSTKLQKEGTVYVYTITILGDDGNAHTVKVSGESGKVVKQQIQKKQVAITKTKAHSIALKKYKGTVTSSKLKKENGVYVYIVSIHGQDGNVHTVKINSESGKVVKQETQKKQVSITKEKAHSVALKKCKGIVTSSKLKKENGVYVYIVNILGQDGNAHTVKVNCKSGKAVNHVIQKKQAAITKEKAQSVALKTCKGTVTSSELKKESGRYIYIIKIEDHKQKEHTVKVNATSGTVCS</sequence>
<proteinExistence type="predicted"/>
<dbReference type="AlphaFoldDB" id="A0AAJ3Z1L9"/>
<feature type="domain" description="PepSY" evidence="2">
    <location>
        <begin position="48"/>
        <end position="105"/>
    </location>
</feature>
<dbReference type="RefSeq" id="WP_046129814.1">
    <property type="nucleotide sequence ID" value="NZ_CP035232.1"/>
</dbReference>
<protein>
    <submittedName>
        <fullName evidence="3">Peptidase</fullName>
    </submittedName>
</protein>
<dbReference type="Pfam" id="PF03413">
    <property type="entry name" value="PepSY"/>
    <property type="match status" value="4"/>
</dbReference>
<feature type="domain" description="PepSY" evidence="2">
    <location>
        <begin position="180"/>
        <end position="235"/>
    </location>
</feature>
<organism evidence="3 4">
    <name type="scientific">Bacillus glycinifermentans</name>
    <dbReference type="NCBI Taxonomy" id="1664069"/>
    <lineage>
        <taxon>Bacteria</taxon>
        <taxon>Bacillati</taxon>
        <taxon>Bacillota</taxon>
        <taxon>Bacilli</taxon>
        <taxon>Bacillales</taxon>
        <taxon>Bacillaceae</taxon>
        <taxon>Bacillus</taxon>
    </lineage>
</organism>
<dbReference type="Gene3D" id="3.10.450.40">
    <property type="match status" value="4"/>
</dbReference>
<evidence type="ECO:0000259" key="2">
    <source>
        <dbReference type="Pfam" id="PF03413"/>
    </source>
</evidence>
<dbReference type="GeneID" id="82853762"/>
<evidence type="ECO:0000313" key="3">
    <source>
        <dbReference type="EMBL" id="QAT65885.1"/>
    </source>
</evidence>
<evidence type="ECO:0000313" key="4">
    <source>
        <dbReference type="Proteomes" id="UP000288675"/>
    </source>
</evidence>
<feature type="chain" id="PRO_5042591463" evidence="1">
    <location>
        <begin position="28"/>
        <end position="302"/>
    </location>
</feature>
<name>A0AAJ3Z1L9_9BACI</name>
<feature type="domain" description="PepSY" evidence="2">
    <location>
        <begin position="245"/>
        <end position="300"/>
    </location>
</feature>
<feature type="signal peptide" evidence="1">
    <location>
        <begin position="1"/>
        <end position="27"/>
    </location>
</feature>
<gene>
    <name evidence="3" type="ORF">EQZ20_13900</name>
</gene>
<evidence type="ECO:0000256" key="1">
    <source>
        <dbReference type="SAM" id="SignalP"/>
    </source>
</evidence>
<dbReference type="KEGG" id="bgy:BGLY_2750"/>
<accession>A0AAJ3Z1L9</accession>
<dbReference type="EMBL" id="CP035232">
    <property type="protein sequence ID" value="QAT65885.1"/>
    <property type="molecule type" value="Genomic_DNA"/>
</dbReference>
<reference evidence="3 4" key="1">
    <citation type="submission" date="2019-01" db="EMBL/GenBank/DDBJ databases">
        <title>Genome sequence of Bacillus glycinifermentans SRCM103574.</title>
        <authorList>
            <person name="Kong H.-J."/>
            <person name="Jeong S.-Y."/>
            <person name="Jeong D.-Y."/>
        </authorList>
    </citation>
    <scope>NUCLEOTIDE SEQUENCE [LARGE SCALE GENOMIC DNA]</scope>
    <source>
        <strain evidence="3 4">SRCM103574</strain>
    </source>
</reference>
<dbReference type="InterPro" id="IPR025711">
    <property type="entry name" value="PepSY"/>
</dbReference>
<keyword evidence="1" id="KW-0732">Signal</keyword>